<dbReference type="Pfam" id="PF05046">
    <property type="entry name" value="Img2"/>
    <property type="match status" value="1"/>
</dbReference>
<dbReference type="GO" id="GO:0006412">
    <property type="term" value="P:translation"/>
    <property type="evidence" value="ECO:0007669"/>
    <property type="project" value="InterPro"/>
</dbReference>
<protein>
    <recommendedName>
        <fullName evidence="6">Large ribosomal subunit protein mL49</fullName>
    </recommendedName>
</protein>
<keyword evidence="5" id="KW-0687">Ribonucleoprotein</keyword>
<dbReference type="Gene3D" id="3.30.780.10">
    <property type="entry name" value="SUI1-like domain"/>
    <property type="match status" value="1"/>
</dbReference>
<dbReference type="InterPro" id="IPR007740">
    <property type="entry name" value="Ribosomal_mL49"/>
</dbReference>
<keyword evidence="3" id="KW-0689">Ribosomal protein</keyword>
<dbReference type="GO" id="GO:0005762">
    <property type="term" value="C:mitochondrial large ribosomal subunit"/>
    <property type="evidence" value="ECO:0007669"/>
    <property type="project" value="TreeGrafter"/>
</dbReference>
<dbReference type="PANTHER" id="PTHR13477:SF0">
    <property type="entry name" value="LARGE RIBOSOMAL SUBUNIT PROTEIN ML49"/>
    <property type="match status" value="1"/>
</dbReference>
<keyword evidence="4" id="KW-0496">Mitochondrion</keyword>
<evidence type="ECO:0000256" key="1">
    <source>
        <dbReference type="ARBA" id="ARBA00004173"/>
    </source>
</evidence>
<comment type="subcellular location">
    <subcellularLocation>
        <location evidence="1">Mitochondrion</location>
    </subcellularLocation>
</comment>
<dbReference type="GO" id="GO:0003735">
    <property type="term" value="F:structural constituent of ribosome"/>
    <property type="evidence" value="ECO:0007669"/>
    <property type="project" value="InterPro"/>
</dbReference>
<dbReference type="Proteomes" id="UP000054251">
    <property type="component" value="Unassembled WGS sequence"/>
</dbReference>
<dbReference type="AlphaFoldDB" id="A0A0V1Q516"/>
<sequence length="127" mass="14375">MKPSRISLKSVRPPLPKATVKPYQFPPLASIQAVELPNNGFGVNNYSICKTKYGHWPVYKKVQNTKVTTEIKRIKGDIEQFKNDLLQAHPLLKPENIMVNKVAGYVNVKGDVVEDIKQIFTENIKTV</sequence>
<dbReference type="PANTHER" id="PTHR13477">
    <property type="entry name" value="MITOCHONDRIAL 39S RIBOSOMAL PROTEIN L49"/>
    <property type="match status" value="1"/>
</dbReference>
<name>A0A0V1Q516_9ASCO</name>
<evidence type="ECO:0000313" key="7">
    <source>
        <dbReference type="EMBL" id="KSA03604.1"/>
    </source>
</evidence>
<evidence type="ECO:0000256" key="5">
    <source>
        <dbReference type="ARBA" id="ARBA00023274"/>
    </source>
</evidence>
<evidence type="ECO:0000256" key="4">
    <source>
        <dbReference type="ARBA" id="ARBA00023128"/>
    </source>
</evidence>
<keyword evidence="8" id="KW-1185">Reference proteome</keyword>
<dbReference type="OrthoDB" id="19439at2759"/>
<proteinExistence type="inferred from homology"/>
<evidence type="ECO:0000256" key="2">
    <source>
        <dbReference type="ARBA" id="ARBA00005677"/>
    </source>
</evidence>
<dbReference type="EMBL" id="LMYN01000007">
    <property type="protein sequence ID" value="KSA03604.1"/>
    <property type="molecule type" value="Genomic_DNA"/>
</dbReference>
<comment type="caution">
    <text evidence="7">The sequence shown here is derived from an EMBL/GenBank/DDBJ whole genome shotgun (WGS) entry which is preliminary data.</text>
</comment>
<organism evidence="7 8">
    <name type="scientific">Debaryomyces fabryi</name>
    <dbReference type="NCBI Taxonomy" id="58627"/>
    <lineage>
        <taxon>Eukaryota</taxon>
        <taxon>Fungi</taxon>
        <taxon>Dikarya</taxon>
        <taxon>Ascomycota</taxon>
        <taxon>Saccharomycotina</taxon>
        <taxon>Pichiomycetes</taxon>
        <taxon>Debaryomycetaceae</taxon>
        <taxon>Debaryomyces</taxon>
    </lineage>
</organism>
<evidence type="ECO:0000313" key="8">
    <source>
        <dbReference type="Proteomes" id="UP000054251"/>
    </source>
</evidence>
<comment type="similarity">
    <text evidence="2">Belongs to the mitochondrion-specific ribosomal protein mL49 family.</text>
</comment>
<reference evidence="7 8" key="1">
    <citation type="submission" date="2015-11" db="EMBL/GenBank/DDBJ databases">
        <title>The genome of Debaryomyces fabryi.</title>
        <authorList>
            <person name="Tafer H."/>
            <person name="Lopandic K."/>
        </authorList>
    </citation>
    <scope>NUCLEOTIDE SEQUENCE [LARGE SCALE GENOMIC DNA]</scope>
    <source>
        <strain evidence="7 8">CBS 789</strain>
    </source>
</reference>
<evidence type="ECO:0000256" key="3">
    <source>
        <dbReference type="ARBA" id="ARBA00022980"/>
    </source>
</evidence>
<accession>A0A0V1Q516</accession>
<evidence type="ECO:0000256" key="6">
    <source>
        <dbReference type="ARBA" id="ARBA00035191"/>
    </source>
</evidence>
<gene>
    <name evidence="7" type="ORF">AC631_00579</name>
</gene>
<dbReference type="GeneID" id="26837588"/>
<dbReference type="RefSeq" id="XP_015469706.1">
    <property type="nucleotide sequence ID" value="XM_015609409.1"/>
</dbReference>